<accession>A0A4S3J2W5</accession>
<gene>
    <name evidence="5" type="ORF">EYZ11_012225</name>
</gene>
<dbReference type="GO" id="GO:0005634">
    <property type="term" value="C:nucleus"/>
    <property type="evidence" value="ECO:0007669"/>
    <property type="project" value="UniProtKB-ARBA"/>
</dbReference>
<dbReference type="SUPFAM" id="SSF53098">
    <property type="entry name" value="Ribonuclease H-like"/>
    <property type="match status" value="1"/>
</dbReference>
<dbReference type="VEuPathDB" id="FungiDB:EYZ11_012225"/>
<dbReference type="InterPro" id="IPR050951">
    <property type="entry name" value="Retrovirus_Pol_polyprotein"/>
</dbReference>
<dbReference type="GO" id="GO:0003723">
    <property type="term" value="F:RNA binding"/>
    <property type="evidence" value="ECO:0007669"/>
    <property type="project" value="UniProtKB-KW"/>
</dbReference>
<organism evidence="5 6">
    <name type="scientific">Aspergillus tanneri</name>
    <dbReference type="NCBI Taxonomy" id="1220188"/>
    <lineage>
        <taxon>Eukaryota</taxon>
        <taxon>Fungi</taxon>
        <taxon>Dikarya</taxon>
        <taxon>Ascomycota</taxon>
        <taxon>Pezizomycotina</taxon>
        <taxon>Eurotiomycetes</taxon>
        <taxon>Eurotiomycetidae</taxon>
        <taxon>Eurotiales</taxon>
        <taxon>Aspergillaceae</taxon>
        <taxon>Aspergillus</taxon>
        <taxon>Aspergillus subgen. Circumdati</taxon>
    </lineage>
</organism>
<dbReference type="EMBL" id="SOSA01000874">
    <property type="protein sequence ID" value="THC88327.1"/>
    <property type="molecule type" value="Genomic_DNA"/>
</dbReference>
<evidence type="ECO:0000256" key="2">
    <source>
        <dbReference type="ARBA" id="ARBA00022884"/>
    </source>
</evidence>
<dbReference type="InterPro" id="IPR000953">
    <property type="entry name" value="Chromo/chromo_shadow_dom"/>
</dbReference>
<evidence type="ECO:0000313" key="5">
    <source>
        <dbReference type="EMBL" id="THC88327.1"/>
    </source>
</evidence>
<comment type="caution">
    <text evidence="5">The sequence shown here is derived from an EMBL/GenBank/DDBJ whole genome shotgun (WGS) entry which is preliminary data.</text>
</comment>
<sequence length="393" mass="44458">MTSITADAVAEAFLTHVYMHHGLPLAITSDRGPQFVNGFWARLCELLHIQRRLSTAFHPQSDGSTERANQEVERVLRVFTSYAQDDWGSLLPVVAMAINNREATSTGLSPFFFTHGYHIDPVALQDAKEIDGELQVPEQAGEAFVKRLEEATNWAQAALAVAQDQQQEQANRNRQAAPVYRTGDKVWLNLKNIRTERWSKKLDWTHAKYTVVEVPTPLTVRLDVPTGIHPVFHVELVRPAATDPLPSQVVDDTQPPPIKVDGHSEWQIDEILAAKTQGRTRIALVKWTGYAELTWHNIRVLQDCSALDDYEQKYGDVRTNNGPLHLYDGPSQRKSRRKSKRKPGPQPKSDPQSKSKPQRKLPHQSKPQPKRQSQRTSLRRTRAGAIRLQLLSP</sequence>
<dbReference type="STRING" id="1220188.A0A4S3J2W5"/>
<feature type="domain" description="Integrase catalytic" evidence="4">
    <location>
        <begin position="1"/>
        <end position="118"/>
    </location>
</feature>
<dbReference type="PANTHER" id="PTHR37984">
    <property type="entry name" value="PROTEIN CBG26694"/>
    <property type="match status" value="1"/>
</dbReference>
<keyword evidence="2" id="KW-0694">RNA-binding</keyword>
<dbReference type="InterPro" id="IPR001584">
    <property type="entry name" value="Integrase_cat-core"/>
</dbReference>
<feature type="region of interest" description="Disordered" evidence="3">
    <location>
        <begin position="316"/>
        <end position="393"/>
    </location>
</feature>
<dbReference type="SUPFAM" id="SSF54160">
    <property type="entry name" value="Chromo domain-like"/>
    <property type="match status" value="1"/>
</dbReference>
<dbReference type="GO" id="GO:0006338">
    <property type="term" value="P:chromatin remodeling"/>
    <property type="evidence" value="ECO:0007669"/>
    <property type="project" value="UniProtKB-ARBA"/>
</dbReference>
<dbReference type="SMART" id="SM00298">
    <property type="entry name" value="CHROMO"/>
    <property type="match status" value="1"/>
</dbReference>
<comment type="subunit">
    <text evidence="1">Component of the NuA4 histone acetyltransferase complex.</text>
</comment>
<dbReference type="GO" id="GO:0015074">
    <property type="term" value="P:DNA integration"/>
    <property type="evidence" value="ECO:0007669"/>
    <property type="project" value="InterPro"/>
</dbReference>
<dbReference type="InterPro" id="IPR016197">
    <property type="entry name" value="Chromo-like_dom_sf"/>
</dbReference>
<feature type="compositionally biased region" description="Basic residues" evidence="3">
    <location>
        <begin position="333"/>
        <end position="343"/>
    </location>
</feature>
<evidence type="ECO:0000256" key="1">
    <source>
        <dbReference type="ARBA" id="ARBA00011353"/>
    </source>
</evidence>
<dbReference type="PROSITE" id="PS50994">
    <property type="entry name" value="INTEGRASE"/>
    <property type="match status" value="1"/>
</dbReference>
<dbReference type="InterPro" id="IPR012337">
    <property type="entry name" value="RNaseH-like_sf"/>
</dbReference>
<keyword evidence="6" id="KW-1185">Reference proteome</keyword>
<dbReference type="Proteomes" id="UP000308092">
    <property type="component" value="Unassembled WGS sequence"/>
</dbReference>
<evidence type="ECO:0000259" key="4">
    <source>
        <dbReference type="PROSITE" id="PS50994"/>
    </source>
</evidence>
<reference evidence="5 6" key="1">
    <citation type="submission" date="2019-03" db="EMBL/GenBank/DDBJ databases">
        <title>The genome sequence of a newly discovered highly antifungal drug resistant Aspergillus species, Aspergillus tanneri NIH 1004.</title>
        <authorList>
            <person name="Mounaud S."/>
            <person name="Singh I."/>
            <person name="Joardar V."/>
            <person name="Pakala S."/>
            <person name="Pakala S."/>
            <person name="Venepally P."/>
            <person name="Hoover J."/>
            <person name="Nierman W."/>
            <person name="Chung J."/>
            <person name="Losada L."/>
        </authorList>
    </citation>
    <scope>NUCLEOTIDE SEQUENCE [LARGE SCALE GENOMIC DNA]</scope>
    <source>
        <strain evidence="5 6">NIH1004</strain>
    </source>
</reference>
<feature type="compositionally biased region" description="Basic residues" evidence="3">
    <location>
        <begin position="356"/>
        <end position="382"/>
    </location>
</feature>
<name>A0A4S3J2W5_9EURO</name>
<dbReference type="Gene3D" id="3.30.420.10">
    <property type="entry name" value="Ribonuclease H-like superfamily/Ribonuclease H"/>
    <property type="match status" value="1"/>
</dbReference>
<dbReference type="InterPro" id="IPR036397">
    <property type="entry name" value="RNaseH_sf"/>
</dbReference>
<dbReference type="PANTHER" id="PTHR37984:SF5">
    <property type="entry name" value="PROTEIN NYNRIN-LIKE"/>
    <property type="match status" value="1"/>
</dbReference>
<proteinExistence type="predicted"/>
<evidence type="ECO:0000256" key="3">
    <source>
        <dbReference type="SAM" id="MobiDB-lite"/>
    </source>
</evidence>
<dbReference type="AlphaFoldDB" id="A0A4S3J2W5"/>
<dbReference type="Gene3D" id="2.40.50.40">
    <property type="match status" value="1"/>
</dbReference>
<protein>
    <recommendedName>
        <fullName evidence="4">Integrase catalytic domain-containing protein</fullName>
    </recommendedName>
</protein>
<evidence type="ECO:0000313" key="6">
    <source>
        <dbReference type="Proteomes" id="UP000308092"/>
    </source>
</evidence>